<accession>A0A1S1N194</accession>
<dbReference type="RefSeq" id="WP_070992475.1">
    <property type="nucleotide sequence ID" value="NZ_CBCSHD010000018.1"/>
</dbReference>
<gene>
    <name evidence="1" type="ORF">BIW53_13155</name>
</gene>
<comment type="caution">
    <text evidence="1">The sequence shown here is derived from an EMBL/GenBank/DDBJ whole genome shotgun (WGS) entry which is preliminary data.</text>
</comment>
<dbReference type="STRING" id="327939.BIW53_13155"/>
<name>A0A1S1N194_9GAMM</name>
<evidence type="ECO:0000313" key="2">
    <source>
        <dbReference type="Proteomes" id="UP000180253"/>
    </source>
</evidence>
<dbReference type="AlphaFoldDB" id="A0A1S1N194"/>
<dbReference type="Proteomes" id="UP000180253">
    <property type="component" value="Unassembled WGS sequence"/>
</dbReference>
<proteinExistence type="predicted"/>
<dbReference type="OrthoDB" id="5192382at2"/>
<keyword evidence="2" id="KW-1185">Reference proteome</keyword>
<organism evidence="1 2">
    <name type="scientific">Pseudoalteromonas byunsanensis</name>
    <dbReference type="NCBI Taxonomy" id="327939"/>
    <lineage>
        <taxon>Bacteria</taxon>
        <taxon>Pseudomonadati</taxon>
        <taxon>Pseudomonadota</taxon>
        <taxon>Gammaproteobacteria</taxon>
        <taxon>Alteromonadales</taxon>
        <taxon>Pseudoalteromonadaceae</taxon>
        <taxon>Pseudoalteromonas</taxon>
    </lineage>
</organism>
<protein>
    <submittedName>
        <fullName evidence="1">Uncharacterized protein</fullName>
    </submittedName>
</protein>
<dbReference type="EMBL" id="MNAN01000032">
    <property type="protein sequence ID" value="OHU94959.1"/>
    <property type="molecule type" value="Genomic_DNA"/>
</dbReference>
<sequence>MTLSIVESGIWFYANSIEKPVDIISLNYDWWFELAKADDQLEPDEKPEPLNQLGVLYYVRFKHATESDEPTWPDSVGCQTIEEAKKIAQSKSPSQIVWSMVGT</sequence>
<reference evidence="1 2" key="1">
    <citation type="submission" date="2016-10" db="EMBL/GenBank/DDBJ databases">
        <title>Pseudoalteromonas amylolytica sp. nov., isolated from the surface seawater.</title>
        <authorList>
            <person name="Wu Y.-H."/>
            <person name="Cheng H."/>
            <person name="Jin X.-B."/>
            <person name="Wang C.-S."/>
            <person name="Xu X.-W."/>
        </authorList>
    </citation>
    <scope>NUCLEOTIDE SEQUENCE [LARGE SCALE GENOMIC DNA]</scope>
    <source>
        <strain evidence="1 2">JCM 12483</strain>
    </source>
</reference>
<evidence type="ECO:0000313" key="1">
    <source>
        <dbReference type="EMBL" id="OHU94959.1"/>
    </source>
</evidence>